<accession>A0A450VT72</accession>
<dbReference type="SUPFAM" id="SSF52540">
    <property type="entry name" value="P-loop containing nucleoside triphosphate hydrolases"/>
    <property type="match status" value="1"/>
</dbReference>
<dbReference type="AlphaFoldDB" id="A0A450VT72"/>
<dbReference type="EMBL" id="CAADFK010000003">
    <property type="protein sequence ID" value="VFK07896.1"/>
    <property type="molecule type" value="Genomic_DNA"/>
</dbReference>
<proteinExistence type="predicted"/>
<sequence length="175" mass="18852">MPCEPSRVATLLSPLRVARKRGGEITLAPAARSNNNLGAIVSGKPIVLLDEPLSGLTDLEATPVLGAIKKIALSGITSLIVSHRQKLIRDHADRVYQLSDGRIINPRTTSSDNNRLIPVETKIPHGKPVIRIFSKSDTSKESITIHEGELVGISCPRMGTLGSKLLFEKNAVSYS</sequence>
<protein>
    <recommendedName>
        <fullName evidence="2">ABC transporter</fullName>
    </recommendedName>
</protein>
<gene>
    <name evidence="1" type="ORF">BECKLPF1236B_GA0070989_100333</name>
</gene>
<organism evidence="1">
    <name type="scientific">Candidatus Kentrum sp. LPFa</name>
    <dbReference type="NCBI Taxonomy" id="2126335"/>
    <lineage>
        <taxon>Bacteria</taxon>
        <taxon>Pseudomonadati</taxon>
        <taxon>Pseudomonadota</taxon>
        <taxon>Gammaproteobacteria</taxon>
        <taxon>Candidatus Kentrum</taxon>
    </lineage>
</organism>
<evidence type="ECO:0000313" key="1">
    <source>
        <dbReference type="EMBL" id="VFK07896.1"/>
    </source>
</evidence>
<name>A0A450VT72_9GAMM</name>
<reference evidence="1" key="1">
    <citation type="submission" date="2019-02" db="EMBL/GenBank/DDBJ databases">
        <authorList>
            <person name="Gruber-Vodicka R. H."/>
            <person name="Seah K. B. B."/>
        </authorList>
    </citation>
    <scope>NUCLEOTIDE SEQUENCE</scope>
    <source>
        <strain evidence="1">BECK_S313</strain>
    </source>
</reference>
<evidence type="ECO:0008006" key="2">
    <source>
        <dbReference type="Google" id="ProtNLM"/>
    </source>
</evidence>
<dbReference type="InterPro" id="IPR027417">
    <property type="entry name" value="P-loop_NTPase"/>
</dbReference>
<dbReference type="Gene3D" id="3.40.50.300">
    <property type="entry name" value="P-loop containing nucleotide triphosphate hydrolases"/>
    <property type="match status" value="1"/>
</dbReference>